<dbReference type="SUPFAM" id="SSF64288">
    <property type="entry name" value="Chorismate lyase-like"/>
    <property type="match status" value="1"/>
</dbReference>
<dbReference type="GO" id="GO:0045892">
    <property type="term" value="P:negative regulation of DNA-templated transcription"/>
    <property type="evidence" value="ECO:0007669"/>
    <property type="project" value="TreeGrafter"/>
</dbReference>
<dbReference type="RefSeq" id="WP_008678787.1">
    <property type="nucleotide sequence ID" value="NZ_BAAACM010000021.1"/>
</dbReference>
<dbReference type="InterPro" id="IPR028978">
    <property type="entry name" value="Chorismate_lyase_/UTRA_dom_sf"/>
</dbReference>
<evidence type="ECO:0000256" key="3">
    <source>
        <dbReference type="ARBA" id="ARBA00023163"/>
    </source>
</evidence>
<sequence>MGLEPIKTKSLTQITKESILKYIRTLNLDVNNKLPSEENLSKDLGVSRITVRSALNELATEGVIFRRQGKGTFINVEAIKLNTKLNPINEFGEIIRKSGYKSKIQNISHEFINADLSLSNILRIEEGSDVLILKKTFFADNNACVYCIDYLPLSILGYDNDFVSDLLKYNDSLYKFLLEKNNIKIYWDKVTISTTNNSKEKELTEIFNCKDDIKSFLILKGVNYDDNDTPIYLTYEYIDTKIISFNLIRQRVY</sequence>
<dbReference type="Gene3D" id="3.40.1410.10">
    <property type="entry name" value="Chorismate lyase-like"/>
    <property type="match status" value="1"/>
</dbReference>
<dbReference type="GO" id="GO:0003677">
    <property type="term" value="F:DNA binding"/>
    <property type="evidence" value="ECO:0007669"/>
    <property type="project" value="UniProtKB-KW"/>
</dbReference>
<dbReference type="PROSITE" id="PS50949">
    <property type="entry name" value="HTH_GNTR"/>
    <property type="match status" value="1"/>
</dbReference>
<dbReference type="EMBL" id="JAMRYU010000018">
    <property type="protein sequence ID" value="MDC4241703.1"/>
    <property type="molecule type" value="Genomic_DNA"/>
</dbReference>
<feature type="domain" description="HTH gntR-type" evidence="4">
    <location>
        <begin position="9"/>
        <end position="77"/>
    </location>
</feature>
<keyword evidence="3" id="KW-0804">Transcription</keyword>
<protein>
    <submittedName>
        <fullName evidence="5">GntR family transcriptional regulator</fullName>
    </submittedName>
</protein>
<dbReference type="CDD" id="cd07377">
    <property type="entry name" value="WHTH_GntR"/>
    <property type="match status" value="1"/>
</dbReference>
<dbReference type="Pfam" id="PF07702">
    <property type="entry name" value="UTRA"/>
    <property type="match status" value="1"/>
</dbReference>
<dbReference type="GeneID" id="93044811"/>
<dbReference type="InterPro" id="IPR036388">
    <property type="entry name" value="WH-like_DNA-bd_sf"/>
</dbReference>
<name>A0A9X4B3X6_9CLOT</name>
<dbReference type="SUPFAM" id="SSF46785">
    <property type="entry name" value="Winged helix' DNA-binding domain"/>
    <property type="match status" value="1"/>
</dbReference>
<keyword evidence="1" id="KW-0805">Transcription regulation</keyword>
<keyword evidence="6" id="KW-1185">Reference proteome</keyword>
<dbReference type="AlphaFoldDB" id="A0A9X4B3X6"/>
<dbReference type="Pfam" id="PF00392">
    <property type="entry name" value="GntR"/>
    <property type="match status" value="1"/>
</dbReference>
<dbReference type="Proteomes" id="UP001141183">
    <property type="component" value="Unassembled WGS sequence"/>
</dbReference>
<keyword evidence="2" id="KW-0238">DNA-binding</keyword>
<dbReference type="Gene3D" id="1.10.10.10">
    <property type="entry name" value="Winged helix-like DNA-binding domain superfamily/Winged helix DNA-binding domain"/>
    <property type="match status" value="1"/>
</dbReference>
<evidence type="ECO:0000256" key="1">
    <source>
        <dbReference type="ARBA" id="ARBA00023015"/>
    </source>
</evidence>
<dbReference type="InterPro" id="IPR050679">
    <property type="entry name" value="Bact_HTH_transcr_reg"/>
</dbReference>
<evidence type="ECO:0000259" key="4">
    <source>
        <dbReference type="PROSITE" id="PS50949"/>
    </source>
</evidence>
<dbReference type="InterPro" id="IPR000524">
    <property type="entry name" value="Tscrpt_reg_HTH_GntR"/>
</dbReference>
<comment type="caution">
    <text evidence="5">The sequence shown here is derived from an EMBL/GenBank/DDBJ whole genome shotgun (WGS) entry which is preliminary data.</text>
</comment>
<dbReference type="PANTHER" id="PTHR44846:SF1">
    <property type="entry name" value="MANNOSYL-D-GLYCERATE TRANSPORT_METABOLISM SYSTEM REPRESSOR MNGR-RELATED"/>
    <property type="match status" value="1"/>
</dbReference>
<proteinExistence type="predicted"/>
<dbReference type="SMART" id="SM00345">
    <property type="entry name" value="HTH_GNTR"/>
    <property type="match status" value="1"/>
</dbReference>
<gene>
    <name evidence="5" type="ORF">NE398_16325</name>
</gene>
<evidence type="ECO:0000256" key="2">
    <source>
        <dbReference type="ARBA" id="ARBA00023125"/>
    </source>
</evidence>
<dbReference type="InterPro" id="IPR011663">
    <property type="entry name" value="UTRA"/>
</dbReference>
<dbReference type="GO" id="GO:0003700">
    <property type="term" value="F:DNA-binding transcription factor activity"/>
    <property type="evidence" value="ECO:0007669"/>
    <property type="project" value="InterPro"/>
</dbReference>
<evidence type="ECO:0000313" key="5">
    <source>
        <dbReference type="EMBL" id="MDC4241703.1"/>
    </source>
</evidence>
<dbReference type="PRINTS" id="PR00035">
    <property type="entry name" value="HTHGNTR"/>
</dbReference>
<dbReference type="PANTHER" id="PTHR44846">
    <property type="entry name" value="MANNOSYL-D-GLYCERATE TRANSPORT/METABOLISM SYSTEM REPRESSOR MNGR-RELATED"/>
    <property type="match status" value="1"/>
</dbReference>
<dbReference type="InterPro" id="IPR036390">
    <property type="entry name" value="WH_DNA-bd_sf"/>
</dbReference>
<organism evidence="5 6">
    <name type="scientific">Clostridium tertium</name>
    <dbReference type="NCBI Taxonomy" id="1559"/>
    <lineage>
        <taxon>Bacteria</taxon>
        <taxon>Bacillati</taxon>
        <taxon>Bacillota</taxon>
        <taxon>Clostridia</taxon>
        <taxon>Eubacteriales</taxon>
        <taxon>Clostridiaceae</taxon>
        <taxon>Clostridium</taxon>
    </lineage>
</organism>
<reference evidence="5" key="1">
    <citation type="submission" date="2022-05" db="EMBL/GenBank/DDBJ databases">
        <title>Draft genome sequence of Clostridium tertium strain CP3 isolated from Peru.</title>
        <authorList>
            <person name="Hurtado R."/>
            <person name="Lima L."/>
            <person name="Sousa T."/>
            <person name="Jaiswal A.K."/>
            <person name="Tiwari S."/>
            <person name="Maturrano L."/>
            <person name="Brenig B."/>
            <person name="Azevedo V."/>
        </authorList>
    </citation>
    <scope>NUCLEOTIDE SEQUENCE</scope>
    <source>
        <strain evidence="5">CP3</strain>
    </source>
</reference>
<evidence type="ECO:0000313" key="6">
    <source>
        <dbReference type="Proteomes" id="UP001141183"/>
    </source>
</evidence>
<dbReference type="SMART" id="SM00866">
    <property type="entry name" value="UTRA"/>
    <property type="match status" value="1"/>
</dbReference>
<accession>A0A9X4B3X6</accession>